<keyword evidence="2" id="KW-0808">Transferase</keyword>
<dbReference type="GO" id="GO:0030246">
    <property type="term" value="F:carbohydrate binding"/>
    <property type="evidence" value="ECO:0007669"/>
    <property type="project" value="InterPro"/>
</dbReference>
<dbReference type="Gene3D" id="1.50.10.10">
    <property type="match status" value="1"/>
</dbReference>
<dbReference type="GO" id="GO:0005975">
    <property type="term" value="P:carbohydrate metabolic process"/>
    <property type="evidence" value="ECO:0007669"/>
    <property type="project" value="InterPro"/>
</dbReference>
<protein>
    <submittedName>
        <fullName evidence="5">NdvB</fullName>
    </submittedName>
</protein>
<reference evidence="5 6" key="1">
    <citation type="submission" date="2020-04" db="EMBL/GenBank/DDBJ databases">
        <authorList>
            <person name="Doyle D.A."/>
        </authorList>
    </citation>
    <scope>NUCLEOTIDE SEQUENCE [LARGE SCALE GENOMIC DNA]</scope>
    <source>
        <strain evidence="5 6">P21</strain>
    </source>
</reference>
<accession>A0A7Y0EKZ3</accession>
<evidence type="ECO:0000256" key="2">
    <source>
        <dbReference type="ARBA" id="ARBA00022679"/>
    </source>
</evidence>
<dbReference type="PANTHER" id="PTHR37469:SF2">
    <property type="entry name" value="CELLOBIONIC ACID PHOSPHORYLASE"/>
    <property type="match status" value="1"/>
</dbReference>
<dbReference type="EMBL" id="JABBNI010000065">
    <property type="protein sequence ID" value="NMM65375.1"/>
    <property type="molecule type" value="Genomic_DNA"/>
</dbReference>
<comment type="caution">
    <text evidence="5">The sequence shown here is derived from an EMBL/GenBank/DDBJ whole genome shotgun (WGS) entry which is preliminary data.</text>
</comment>
<dbReference type="Proteomes" id="UP000537131">
    <property type="component" value="Unassembled WGS sequence"/>
</dbReference>
<name>A0A7Y0EKZ3_9CLOT</name>
<dbReference type="PANTHER" id="PTHR37469">
    <property type="entry name" value="CELLOBIONIC ACID PHOSPHORYLASE-RELATED"/>
    <property type="match status" value="1"/>
</dbReference>
<dbReference type="SUPFAM" id="SSF74650">
    <property type="entry name" value="Galactose mutarotase-like"/>
    <property type="match status" value="1"/>
</dbReference>
<dbReference type="InterPro" id="IPR008928">
    <property type="entry name" value="6-hairpin_glycosidase_sf"/>
</dbReference>
<evidence type="ECO:0000313" key="6">
    <source>
        <dbReference type="Proteomes" id="UP000537131"/>
    </source>
</evidence>
<dbReference type="Pfam" id="PF06165">
    <property type="entry name" value="GH94_b-supersand"/>
    <property type="match status" value="1"/>
</dbReference>
<dbReference type="Pfam" id="PF17167">
    <property type="entry name" value="Glyco_hydro_94"/>
    <property type="match status" value="1"/>
</dbReference>
<dbReference type="AlphaFoldDB" id="A0A7Y0EKZ3"/>
<evidence type="ECO:0000256" key="1">
    <source>
        <dbReference type="ARBA" id="ARBA00022676"/>
    </source>
</evidence>
<dbReference type="InterPro" id="IPR052047">
    <property type="entry name" value="GH94_Enzymes"/>
</dbReference>
<dbReference type="InterPro" id="IPR010383">
    <property type="entry name" value="Glyco_hydrolase_94_b-supersand"/>
</dbReference>
<feature type="domain" description="Glycosyl hydrolase 94 catalytic" evidence="4">
    <location>
        <begin position="149"/>
        <end position="573"/>
    </location>
</feature>
<organism evidence="5 6">
    <name type="scientific">Clostridium muellerianum</name>
    <dbReference type="NCBI Taxonomy" id="2716538"/>
    <lineage>
        <taxon>Bacteria</taxon>
        <taxon>Bacillati</taxon>
        <taxon>Bacillota</taxon>
        <taxon>Clostridia</taxon>
        <taxon>Eubacteriales</taxon>
        <taxon>Clostridiaceae</taxon>
        <taxon>Clostridium</taxon>
    </lineage>
</organism>
<proteinExistence type="predicted"/>
<reference evidence="5 6" key="2">
    <citation type="submission" date="2020-06" db="EMBL/GenBank/DDBJ databases">
        <title>Complete Genome Sequence of Clostridium muelleri sp. nov. P21T, an Acid-Alcohol Producing Acetogen Isolated from Old Hay.</title>
        <authorList>
            <person name="Duncan K.E."/>
            <person name="Tanner R.S."/>
        </authorList>
    </citation>
    <scope>NUCLEOTIDE SEQUENCE [LARGE SCALE GENOMIC DNA]</scope>
    <source>
        <strain evidence="5 6">P21</strain>
    </source>
</reference>
<dbReference type="Gene3D" id="2.60.420.10">
    <property type="entry name" value="Maltose phosphorylase, domain 3"/>
    <property type="match status" value="1"/>
</dbReference>
<gene>
    <name evidence="5" type="ORF">HBE96_22625</name>
</gene>
<dbReference type="InterPro" id="IPR012341">
    <property type="entry name" value="6hp_glycosidase-like_sf"/>
</dbReference>
<evidence type="ECO:0000259" key="3">
    <source>
        <dbReference type="Pfam" id="PF06165"/>
    </source>
</evidence>
<dbReference type="InterPro" id="IPR033432">
    <property type="entry name" value="GH94_catalytic"/>
</dbReference>
<keyword evidence="1" id="KW-0328">Glycosyltransferase</keyword>
<dbReference type="InterPro" id="IPR011013">
    <property type="entry name" value="Gal_mutarotase_sf_dom"/>
</dbReference>
<sequence>MSISYYAKLVLGVTHEQSAQYIFTEFNKEKGYMYALNPYSEHFGKLICYLKTFGGKGVSFTGDRKEFLGRGGSVREPEAMKFEKLSDTVGAGFDPCLAENVKINLDKKEEKYILIALGQGETFEEVERVVKKYNNEFKAEDELNNTKNYWQKLLNTIQVKTPDKSMDILLNGWLMYQILSCRFWSRTAFYQSGGAYGFRDQLQDVMAINYVDNNIPREHIIYSASKQYLEGDVQHWWHPIVDSGIRTRFSDDLLWLPYVTTDYIQNTGDYNILDEEAGYLEDEPLKEGEDERYNIAKISQKKGTIYEHCIKAIERGLKFGSHNIPLMGSGDWNDGMSTVGNKGKGESVWLGWFLYSILDKFIPICEYKSDFENVAKYNELKEFIRENLEKNAWDGSWYRRAYFDDGTPLGSINNDECQIDSLSQSWAIISGAGKESRVKEAMNALEKNLVKEDKGIILLLTPAFDKSSLEPGYIKGYVPGVRENGGQYTHGSIWVILALTKMGYNNKAWNLFNMINPINHAESRLECQTYKVEPYVMTADVYTVDPHVGRGGWSWYTGAAGWMYRTGVEGILGLKFRKSEGFTIEPCIPDEWDNYDIYYNLEKCKYSIQVKRGEKRGLWVDGNKIDNKIIPFFKDGDHKVKVVI</sequence>
<dbReference type="InterPro" id="IPR037018">
    <property type="entry name" value="GH65_N"/>
</dbReference>
<evidence type="ECO:0000313" key="5">
    <source>
        <dbReference type="EMBL" id="NMM65375.1"/>
    </source>
</evidence>
<feature type="domain" description="Glycosyl hydrolase 94 supersandwich" evidence="3">
    <location>
        <begin position="2"/>
        <end position="135"/>
    </location>
</feature>
<dbReference type="GO" id="GO:0016757">
    <property type="term" value="F:glycosyltransferase activity"/>
    <property type="evidence" value="ECO:0007669"/>
    <property type="project" value="UniProtKB-KW"/>
</dbReference>
<evidence type="ECO:0000259" key="4">
    <source>
        <dbReference type="Pfam" id="PF17167"/>
    </source>
</evidence>
<keyword evidence="6" id="KW-1185">Reference proteome</keyword>
<dbReference type="SUPFAM" id="SSF48208">
    <property type="entry name" value="Six-hairpin glycosidases"/>
    <property type="match status" value="1"/>
</dbReference>
<dbReference type="Gene3D" id="2.70.98.40">
    <property type="entry name" value="Glycoside hydrolase, family 65, N-terminal domain"/>
    <property type="match status" value="1"/>
</dbReference>